<dbReference type="Proteomes" id="UP001224775">
    <property type="component" value="Unassembled WGS sequence"/>
</dbReference>
<dbReference type="EMBL" id="JATAAI010000007">
    <property type="protein sequence ID" value="KAK1744535.1"/>
    <property type="molecule type" value="Genomic_DNA"/>
</dbReference>
<proteinExistence type="predicted"/>
<dbReference type="AlphaFoldDB" id="A0AAD8YFL0"/>
<feature type="chain" id="PRO_5042124006" evidence="1">
    <location>
        <begin position="19"/>
        <end position="341"/>
    </location>
</feature>
<gene>
    <name evidence="2" type="ORF">QTG54_005068</name>
</gene>
<evidence type="ECO:0000256" key="1">
    <source>
        <dbReference type="SAM" id="SignalP"/>
    </source>
</evidence>
<feature type="signal peptide" evidence="1">
    <location>
        <begin position="1"/>
        <end position="18"/>
    </location>
</feature>
<evidence type="ECO:0000313" key="3">
    <source>
        <dbReference type="Proteomes" id="UP001224775"/>
    </source>
</evidence>
<comment type="caution">
    <text evidence="2">The sequence shown here is derived from an EMBL/GenBank/DDBJ whole genome shotgun (WGS) entry which is preliminary data.</text>
</comment>
<name>A0AAD8YFL0_9STRA</name>
<sequence length="341" mass="35989">MKLITIVALLGISTHALAAIPVPTAHVDEERLEQQPRLRGFDPDFFEDLLMRGHDLETCTSNWCTEVKLTDPLLFHTTQQVPDGRLSFHGMQVELQVSERKTGCQMNNCSTRCKCGFKTAATCAGSEHEEESFEESEGVVKKATKTTEKATKKATKAAEKTAEAATSVATHWTAAAVSLSELTAYATIAAASDITKATVEAALKAAGVANKEAEKALKEARKLVIGMSDLDEDETEDENEDEESLDLSFLAEFLTLYDAGDFDLDLEAVASAWGAATSAGATAATACTGAAVTAANAAQTGTQIAYDATVEASKDAAEATNTAAKATRAAVRGVLVALEMA</sequence>
<accession>A0AAD8YFL0</accession>
<reference evidence="2" key="1">
    <citation type="submission" date="2023-06" db="EMBL/GenBank/DDBJ databases">
        <title>Survivors Of The Sea: Transcriptome response of Skeletonema marinoi to long-term dormancy.</title>
        <authorList>
            <person name="Pinder M.I.M."/>
            <person name="Kourtchenko O."/>
            <person name="Robertson E.K."/>
            <person name="Larsson T."/>
            <person name="Maumus F."/>
            <person name="Osuna-Cruz C.M."/>
            <person name="Vancaester E."/>
            <person name="Stenow R."/>
            <person name="Vandepoele K."/>
            <person name="Ploug H."/>
            <person name="Bruchert V."/>
            <person name="Godhe A."/>
            <person name="Topel M."/>
        </authorList>
    </citation>
    <scope>NUCLEOTIDE SEQUENCE</scope>
    <source>
        <strain evidence="2">R05AC</strain>
    </source>
</reference>
<evidence type="ECO:0000313" key="2">
    <source>
        <dbReference type="EMBL" id="KAK1744535.1"/>
    </source>
</evidence>
<keyword evidence="3" id="KW-1185">Reference proteome</keyword>
<organism evidence="2 3">
    <name type="scientific">Skeletonema marinoi</name>
    <dbReference type="NCBI Taxonomy" id="267567"/>
    <lineage>
        <taxon>Eukaryota</taxon>
        <taxon>Sar</taxon>
        <taxon>Stramenopiles</taxon>
        <taxon>Ochrophyta</taxon>
        <taxon>Bacillariophyta</taxon>
        <taxon>Coscinodiscophyceae</taxon>
        <taxon>Thalassiosirophycidae</taxon>
        <taxon>Thalassiosirales</taxon>
        <taxon>Skeletonemataceae</taxon>
        <taxon>Skeletonema</taxon>
        <taxon>Skeletonema marinoi-dohrnii complex</taxon>
    </lineage>
</organism>
<protein>
    <submittedName>
        <fullName evidence="2">Uncharacterized protein</fullName>
    </submittedName>
</protein>
<keyword evidence="1" id="KW-0732">Signal</keyword>